<dbReference type="GO" id="GO:0016791">
    <property type="term" value="F:phosphatase activity"/>
    <property type="evidence" value="ECO:0007669"/>
    <property type="project" value="TreeGrafter"/>
</dbReference>
<dbReference type="Proteomes" id="UP000053523">
    <property type="component" value="Unassembled WGS sequence"/>
</dbReference>
<dbReference type="AlphaFoldDB" id="A0A2K0AWP6"/>
<dbReference type="NCBIfam" id="TIGR00099">
    <property type="entry name" value="Cof-subfamily"/>
    <property type="match status" value="1"/>
</dbReference>
<dbReference type="SUPFAM" id="SSF56784">
    <property type="entry name" value="HAD-like"/>
    <property type="match status" value="1"/>
</dbReference>
<sequence length="270" mass="30645">MFELIVTDMDGTFLNSQGSFNREKFQQLLIKLKNRGIRLAFCTGKQNERVDAIVGDLAKDLFIIGDSASRIKINGMNIYTKTFSNQLGFEVIETIKAIDNNLVIIVCTNGMAYADNHISEKERDMVLGSYEKVTFVEDLNTIDQDILKVTIFDSQGQCFEHVKVLSKYEDNLYIVAAEENWIDITHKDVDKGKTIRFLQNLLNISNEQTIVFGDGLNDIPLFENARYKVAMDNAYPELKSKANLISINNDRDGVIETLNTLLINNDNHSE</sequence>
<dbReference type="Gene3D" id="3.30.1240.10">
    <property type="match status" value="1"/>
</dbReference>
<keyword evidence="1" id="KW-0378">Hydrolase</keyword>
<accession>A0A2K0AWP6</accession>
<dbReference type="SFLD" id="SFLDS00003">
    <property type="entry name" value="Haloacid_Dehalogenase"/>
    <property type="match status" value="1"/>
</dbReference>
<gene>
    <name evidence="1" type="ORF">AL503_003180</name>
</gene>
<dbReference type="InterPro" id="IPR023214">
    <property type="entry name" value="HAD_sf"/>
</dbReference>
<dbReference type="SFLD" id="SFLDG01140">
    <property type="entry name" value="C2.B:_Phosphomannomutase_and_P"/>
    <property type="match status" value="1"/>
</dbReference>
<dbReference type="Pfam" id="PF08282">
    <property type="entry name" value="Hydrolase_3"/>
    <property type="match status" value="1"/>
</dbReference>
<evidence type="ECO:0000313" key="1">
    <source>
        <dbReference type="EMBL" id="PNN29463.1"/>
    </source>
</evidence>
<dbReference type="RefSeq" id="WP_151370808.1">
    <property type="nucleotide sequence ID" value="NZ_JAUKOS010000020.1"/>
</dbReference>
<dbReference type="GO" id="GO:0000287">
    <property type="term" value="F:magnesium ion binding"/>
    <property type="evidence" value="ECO:0007669"/>
    <property type="project" value="TreeGrafter"/>
</dbReference>
<organism evidence="1 2">
    <name type="scientific">Staphylococcus haemolyticus</name>
    <dbReference type="NCBI Taxonomy" id="1283"/>
    <lineage>
        <taxon>Bacteria</taxon>
        <taxon>Bacillati</taxon>
        <taxon>Bacillota</taxon>
        <taxon>Bacilli</taxon>
        <taxon>Bacillales</taxon>
        <taxon>Staphylococcaceae</taxon>
        <taxon>Staphylococcus</taxon>
    </lineage>
</organism>
<dbReference type="Gene3D" id="3.40.50.1000">
    <property type="entry name" value="HAD superfamily/HAD-like"/>
    <property type="match status" value="1"/>
</dbReference>
<evidence type="ECO:0000313" key="2">
    <source>
        <dbReference type="Proteomes" id="UP000053523"/>
    </source>
</evidence>
<proteinExistence type="predicted"/>
<dbReference type="PANTHER" id="PTHR10000:SF53">
    <property type="entry name" value="5-AMINO-6-(5-PHOSPHO-D-RIBITYLAMINO)URACIL PHOSPHATASE YBJI-RELATED"/>
    <property type="match status" value="1"/>
</dbReference>
<dbReference type="InterPro" id="IPR000150">
    <property type="entry name" value="Cof"/>
</dbReference>
<protein>
    <submittedName>
        <fullName evidence="1">Cof-type HAD-IIB family hydrolase</fullName>
    </submittedName>
</protein>
<dbReference type="PANTHER" id="PTHR10000">
    <property type="entry name" value="PHOSPHOSERINE PHOSPHATASE"/>
    <property type="match status" value="1"/>
</dbReference>
<comment type="caution">
    <text evidence="1">The sequence shown here is derived from an EMBL/GenBank/DDBJ whole genome shotgun (WGS) entry which is preliminary data.</text>
</comment>
<reference evidence="1 2" key="1">
    <citation type="submission" date="2017-12" db="EMBL/GenBank/DDBJ databases">
        <title>FDA dAtabase for Regulatory Grade micrObial Sequences (FDA-ARGOS): Supporting development and validation of Infectious Disease Dx tests.</title>
        <authorList>
            <person name="Hoffmann M."/>
            <person name="Allard M."/>
            <person name="Evans P."/>
            <person name="Brown E."/>
            <person name="Tallon L."/>
            <person name="Sadzewicz L."/>
            <person name="Sengamalay N."/>
            <person name="Ott S."/>
            <person name="Godinez A."/>
            <person name="Nagaraj S."/>
            <person name="Vavikolanu K."/>
            <person name="Aluvathingal J."/>
            <person name="Nadendla S."/>
            <person name="Sichtig H."/>
        </authorList>
    </citation>
    <scope>NUCLEOTIDE SEQUENCE [LARGE SCALE GENOMIC DNA]</scope>
    <source>
        <strain evidence="1 2">FDAARGOS_148</strain>
    </source>
</reference>
<dbReference type="GO" id="GO:0005829">
    <property type="term" value="C:cytosol"/>
    <property type="evidence" value="ECO:0007669"/>
    <property type="project" value="TreeGrafter"/>
</dbReference>
<name>A0A2K0AWP6_STAHA</name>
<dbReference type="InterPro" id="IPR006379">
    <property type="entry name" value="HAD-SF_hydro_IIB"/>
</dbReference>
<dbReference type="EMBL" id="LORN02000011">
    <property type="protein sequence ID" value="PNN29463.1"/>
    <property type="molecule type" value="Genomic_DNA"/>
</dbReference>
<dbReference type="NCBIfam" id="TIGR01484">
    <property type="entry name" value="HAD-SF-IIB"/>
    <property type="match status" value="1"/>
</dbReference>
<dbReference type="InterPro" id="IPR036412">
    <property type="entry name" value="HAD-like_sf"/>
</dbReference>